<dbReference type="EMBL" id="REGN01005565">
    <property type="protein sequence ID" value="RNA12898.1"/>
    <property type="molecule type" value="Genomic_DNA"/>
</dbReference>
<proteinExistence type="predicted"/>
<keyword evidence="2" id="KW-1185">Reference proteome</keyword>
<evidence type="ECO:0000313" key="2">
    <source>
        <dbReference type="Proteomes" id="UP000276133"/>
    </source>
</evidence>
<gene>
    <name evidence="1" type="ORF">BpHYR1_010008</name>
</gene>
<evidence type="ECO:0000313" key="1">
    <source>
        <dbReference type="EMBL" id="RNA12898.1"/>
    </source>
</evidence>
<sequence length="60" mass="6984">DTLKGFPLTDGIIDWLLPHFGQIGSSRFLNCLSTFIDDVMIYDKFRFNTTIPILQRKYNS</sequence>
<comment type="caution">
    <text evidence="1">The sequence shown here is derived from an EMBL/GenBank/DDBJ whole genome shotgun (WGS) entry which is preliminary data.</text>
</comment>
<dbReference type="Proteomes" id="UP000276133">
    <property type="component" value="Unassembled WGS sequence"/>
</dbReference>
<dbReference type="AlphaFoldDB" id="A0A3M7QPM3"/>
<reference evidence="1 2" key="1">
    <citation type="journal article" date="2018" name="Sci. Rep.">
        <title>Genomic signatures of local adaptation to the degree of environmental predictability in rotifers.</title>
        <authorList>
            <person name="Franch-Gras L."/>
            <person name="Hahn C."/>
            <person name="Garcia-Roger E.M."/>
            <person name="Carmona M.J."/>
            <person name="Serra M."/>
            <person name="Gomez A."/>
        </authorList>
    </citation>
    <scope>NUCLEOTIDE SEQUENCE [LARGE SCALE GENOMIC DNA]</scope>
    <source>
        <strain evidence="1">HYR1</strain>
    </source>
</reference>
<name>A0A3M7QPM3_BRAPC</name>
<organism evidence="1 2">
    <name type="scientific">Brachionus plicatilis</name>
    <name type="common">Marine rotifer</name>
    <name type="synonym">Brachionus muelleri</name>
    <dbReference type="NCBI Taxonomy" id="10195"/>
    <lineage>
        <taxon>Eukaryota</taxon>
        <taxon>Metazoa</taxon>
        <taxon>Spiralia</taxon>
        <taxon>Gnathifera</taxon>
        <taxon>Rotifera</taxon>
        <taxon>Eurotatoria</taxon>
        <taxon>Monogononta</taxon>
        <taxon>Pseudotrocha</taxon>
        <taxon>Ploima</taxon>
        <taxon>Brachionidae</taxon>
        <taxon>Brachionus</taxon>
    </lineage>
</organism>
<protein>
    <submittedName>
        <fullName evidence="1">Uncharacterized protein</fullName>
    </submittedName>
</protein>
<accession>A0A3M7QPM3</accession>
<feature type="non-terminal residue" evidence="1">
    <location>
        <position position="1"/>
    </location>
</feature>